<name>X1KBP3_9ZZZZ</name>
<protein>
    <recommendedName>
        <fullName evidence="8">arsenite-transporting ATPase</fullName>
        <ecNumber evidence="8">7.3.2.7</ecNumber>
    </recommendedName>
</protein>
<evidence type="ECO:0000313" key="11">
    <source>
        <dbReference type="EMBL" id="GAH91065.1"/>
    </source>
</evidence>
<dbReference type="NCBIfam" id="TIGR00345">
    <property type="entry name" value="GET3_arsA_TRC40"/>
    <property type="match status" value="1"/>
</dbReference>
<dbReference type="AlphaFoldDB" id="X1KBP3"/>
<dbReference type="FunFam" id="3.40.50.300:FF:001801">
    <property type="entry name" value="Putative arsenical pump-driving ATPase"/>
    <property type="match status" value="1"/>
</dbReference>
<evidence type="ECO:0000256" key="3">
    <source>
        <dbReference type="ARBA" id="ARBA00022840"/>
    </source>
</evidence>
<accession>X1KBP3</accession>
<feature type="domain" description="ArsA/GET3 Anion-transporting ATPase-like" evidence="9">
    <location>
        <begin position="1"/>
        <end position="302"/>
    </location>
</feature>
<comment type="caution">
    <text evidence="11">The sequence shown here is derived from an EMBL/GenBank/DDBJ whole genome shotgun (WGS) entry which is preliminary data.</text>
</comment>
<dbReference type="GO" id="GO:0015446">
    <property type="term" value="F:ATPase-coupled arsenite transmembrane transporter activity"/>
    <property type="evidence" value="ECO:0007669"/>
    <property type="project" value="UniProtKB-EC"/>
</dbReference>
<keyword evidence="3" id="KW-0067">ATP-binding</keyword>
<keyword evidence="5" id="KW-1278">Translocase</keyword>
<dbReference type="Pfam" id="PF17886">
    <property type="entry name" value="ArsA_HSP20"/>
    <property type="match status" value="1"/>
</dbReference>
<organism evidence="11">
    <name type="scientific">marine sediment metagenome</name>
    <dbReference type="NCBI Taxonomy" id="412755"/>
    <lineage>
        <taxon>unclassified sequences</taxon>
        <taxon>metagenomes</taxon>
        <taxon>ecological metagenomes</taxon>
    </lineage>
</organism>
<evidence type="ECO:0000256" key="1">
    <source>
        <dbReference type="ARBA" id="ARBA00011040"/>
    </source>
</evidence>
<evidence type="ECO:0000256" key="7">
    <source>
        <dbReference type="ARBA" id="ARBA00059736"/>
    </source>
</evidence>
<evidence type="ECO:0000256" key="6">
    <source>
        <dbReference type="ARBA" id="ARBA00052296"/>
    </source>
</evidence>
<dbReference type="GO" id="GO:0005524">
    <property type="term" value="F:ATP binding"/>
    <property type="evidence" value="ECO:0007669"/>
    <property type="project" value="UniProtKB-KW"/>
</dbReference>
<proteinExistence type="inferred from homology"/>
<evidence type="ECO:0000256" key="2">
    <source>
        <dbReference type="ARBA" id="ARBA00022741"/>
    </source>
</evidence>
<dbReference type="PANTHER" id="PTHR10803:SF3">
    <property type="entry name" value="ATPASE GET3"/>
    <property type="match status" value="1"/>
</dbReference>
<dbReference type="SUPFAM" id="SSF52540">
    <property type="entry name" value="P-loop containing nucleoside triphosphate hydrolases"/>
    <property type="match status" value="1"/>
</dbReference>
<gene>
    <name evidence="11" type="ORF">S06H3_06113</name>
</gene>
<dbReference type="InterPro" id="IPR027417">
    <property type="entry name" value="P-loop_NTPase"/>
</dbReference>
<dbReference type="EC" id="7.3.2.7" evidence="8"/>
<dbReference type="SUPFAM" id="SSF49764">
    <property type="entry name" value="HSP20-like chaperones"/>
    <property type="match status" value="1"/>
</dbReference>
<evidence type="ECO:0000256" key="4">
    <source>
        <dbReference type="ARBA" id="ARBA00022849"/>
    </source>
</evidence>
<dbReference type="Gene3D" id="2.60.40.790">
    <property type="match status" value="1"/>
</dbReference>
<dbReference type="EMBL" id="BARV01002339">
    <property type="protein sequence ID" value="GAH91065.1"/>
    <property type="molecule type" value="Genomic_DNA"/>
</dbReference>
<evidence type="ECO:0000256" key="5">
    <source>
        <dbReference type="ARBA" id="ARBA00022967"/>
    </source>
</evidence>
<sequence>MRVILFTGKGGVGKTSVAAATALRSAELGYKTIVLSTDAAHSLSDSFETPLDNEPRLIIPHLWGQETELSQTLETQWGTIQRYLSALFAWRGMDEMVAEEIAILPGMEELTNLLCIVHYQDEGQYDVIIVDCAPTGETLRLLSFPEMLHWWMTKMFPIGRRVAGVVSPLARAVMNIPLPDNEVFNSIEELYSELDRIRALLTDTEKTSVRLVVNPEKMVIKEAQRTFTYFNLYGYSTDLVICNRLIPKGVGGRYFQAWKDSQRKYHQLIEECFAPLPVSDIPLMEQEVVGIPRLRVMAEALYGEGDPTAVFFQGQVQDIQKENKHYVLTLDLPFTSKEKISLLRSRDELTIQVASFRRNVILPRVLRGLAVSEAKLEEGKLKIRFLQERSGDGK</sequence>
<dbReference type="Gene3D" id="3.40.50.300">
    <property type="entry name" value="P-loop containing nucleotide triphosphate hydrolases"/>
    <property type="match status" value="1"/>
</dbReference>
<dbReference type="CDD" id="cd06464">
    <property type="entry name" value="ACD_sHsps-like"/>
    <property type="match status" value="1"/>
</dbReference>
<dbReference type="PANTHER" id="PTHR10803">
    <property type="entry name" value="ARSENICAL PUMP-DRIVING ATPASE ARSENITE-TRANSLOCATING ATPASE"/>
    <property type="match status" value="1"/>
</dbReference>
<dbReference type="InterPro" id="IPR016300">
    <property type="entry name" value="ATPase_ArsA/GET3"/>
</dbReference>
<keyword evidence="2" id="KW-0547">Nucleotide-binding</keyword>
<reference evidence="11" key="1">
    <citation type="journal article" date="2014" name="Front. Microbiol.">
        <title>High frequency of phylogenetically diverse reductive dehalogenase-homologous genes in deep subseafloor sedimentary metagenomes.</title>
        <authorList>
            <person name="Kawai M."/>
            <person name="Futagami T."/>
            <person name="Toyoda A."/>
            <person name="Takaki Y."/>
            <person name="Nishi S."/>
            <person name="Hori S."/>
            <person name="Arai W."/>
            <person name="Tsubouchi T."/>
            <person name="Morono Y."/>
            <person name="Uchiyama I."/>
            <person name="Ito T."/>
            <person name="Fujiyama A."/>
            <person name="Inagaki F."/>
            <person name="Takami H."/>
        </authorList>
    </citation>
    <scope>NUCLEOTIDE SEQUENCE</scope>
    <source>
        <strain evidence="11">Expedition CK06-06</strain>
    </source>
</reference>
<dbReference type="Pfam" id="PF02374">
    <property type="entry name" value="ArsA_ATPase"/>
    <property type="match status" value="1"/>
</dbReference>
<comment type="catalytic activity">
    <reaction evidence="6">
        <text>arsenite(in) + ATP + H2O = arsenite(out) + ADP + phosphate + H(+)</text>
        <dbReference type="Rhea" id="RHEA:11348"/>
        <dbReference type="ChEBI" id="CHEBI:15377"/>
        <dbReference type="ChEBI" id="CHEBI:15378"/>
        <dbReference type="ChEBI" id="CHEBI:29242"/>
        <dbReference type="ChEBI" id="CHEBI:30616"/>
        <dbReference type="ChEBI" id="CHEBI:43474"/>
        <dbReference type="ChEBI" id="CHEBI:456216"/>
        <dbReference type="EC" id="7.3.2.7"/>
    </reaction>
</comment>
<dbReference type="InterPro" id="IPR025723">
    <property type="entry name" value="ArsA/GET3_ATPase-like"/>
</dbReference>
<evidence type="ECO:0000256" key="8">
    <source>
        <dbReference type="ARBA" id="ARBA00066752"/>
    </source>
</evidence>
<feature type="domain" description="ArsA HSP20-like" evidence="10">
    <location>
        <begin position="323"/>
        <end position="385"/>
    </location>
</feature>
<dbReference type="InterPro" id="IPR040612">
    <property type="entry name" value="ArsA_HSP20-like"/>
</dbReference>
<comment type="function">
    <text evidence="7">Anion-transporting ATPase. Catalyzes the extrusion of arsenite.</text>
</comment>
<evidence type="ECO:0000259" key="9">
    <source>
        <dbReference type="Pfam" id="PF02374"/>
    </source>
</evidence>
<dbReference type="GO" id="GO:0016887">
    <property type="term" value="F:ATP hydrolysis activity"/>
    <property type="evidence" value="ECO:0007669"/>
    <property type="project" value="InterPro"/>
</dbReference>
<dbReference type="CDD" id="cd02035">
    <property type="entry name" value="ArsA"/>
    <property type="match status" value="1"/>
</dbReference>
<dbReference type="InterPro" id="IPR008978">
    <property type="entry name" value="HSP20-like_chaperone"/>
</dbReference>
<comment type="similarity">
    <text evidence="1">Belongs to the arsA ATPase family.</text>
</comment>
<evidence type="ECO:0000259" key="10">
    <source>
        <dbReference type="Pfam" id="PF17886"/>
    </source>
</evidence>
<keyword evidence="4" id="KW-0059">Arsenical resistance</keyword>